<dbReference type="InterPro" id="IPR003959">
    <property type="entry name" value="ATPase_AAA_core"/>
</dbReference>
<dbReference type="Gene3D" id="1.20.58.760">
    <property type="entry name" value="Peptidase M41"/>
    <property type="match status" value="1"/>
</dbReference>
<comment type="cofactor">
    <cofactor evidence="1">
        <name>Zn(2+)</name>
        <dbReference type="ChEBI" id="CHEBI:29105"/>
    </cofactor>
</comment>
<evidence type="ECO:0000256" key="9">
    <source>
        <dbReference type="ARBA" id="ARBA00022741"/>
    </source>
</evidence>
<dbReference type="PANTHER" id="PTHR43655">
    <property type="entry name" value="ATP-DEPENDENT PROTEASE"/>
    <property type="match status" value="1"/>
</dbReference>
<dbReference type="GO" id="GO:0016887">
    <property type="term" value="F:ATP hydrolysis activity"/>
    <property type="evidence" value="ECO:0007669"/>
    <property type="project" value="InterPro"/>
</dbReference>
<dbReference type="HAMAP" id="MF_01458">
    <property type="entry name" value="FtsH"/>
    <property type="match status" value="1"/>
</dbReference>
<dbReference type="Pfam" id="PF00004">
    <property type="entry name" value="AAA"/>
    <property type="match status" value="1"/>
</dbReference>
<dbReference type="Pfam" id="PF17862">
    <property type="entry name" value="AAA_lid_3"/>
    <property type="match status" value="1"/>
</dbReference>
<dbReference type="GO" id="GO:0004176">
    <property type="term" value="F:ATP-dependent peptidase activity"/>
    <property type="evidence" value="ECO:0007669"/>
    <property type="project" value="InterPro"/>
</dbReference>
<dbReference type="InterPro" id="IPR050928">
    <property type="entry name" value="ATP-dep_Zn_Metalloprotease"/>
</dbReference>
<dbReference type="InterPro" id="IPR005936">
    <property type="entry name" value="FtsH"/>
</dbReference>
<keyword evidence="15" id="KW-0482">Metalloprotease</keyword>
<feature type="transmembrane region" description="Helical" evidence="18">
    <location>
        <begin position="245"/>
        <end position="263"/>
    </location>
</feature>
<evidence type="ECO:0000256" key="12">
    <source>
        <dbReference type="ARBA" id="ARBA00022840"/>
    </source>
</evidence>
<dbReference type="SMART" id="SM00382">
    <property type="entry name" value="AAA"/>
    <property type="match status" value="1"/>
</dbReference>
<dbReference type="GO" id="GO:0005524">
    <property type="term" value="F:ATP binding"/>
    <property type="evidence" value="ECO:0007669"/>
    <property type="project" value="UniProtKB-KW"/>
</dbReference>
<dbReference type="Gene3D" id="3.40.50.300">
    <property type="entry name" value="P-loop containing nucleotide triphosphate hydrolases"/>
    <property type="match status" value="1"/>
</dbReference>
<dbReference type="GO" id="GO:0005745">
    <property type="term" value="C:m-AAA complex"/>
    <property type="evidence" value="ECO:0007669"/>
    <property type="project" value="TreeGrafter"/>
</dbReference>
<evidence type="ECO:0000256" key="6">
    <source>
        <dbReference type="ARBA" id="ARBA00022670"/>
    </source>
</evidence>
<evidence type="ECO:0000256" key="16">
    <source>
        <dbReference type="ARBA" id="ARBA00023136"/>
    </source>
</evidence>
<evidence type="ECO:0000256" key="14">
    <source>
        <dbReference type="ARBA" id="ARBA00022989"/>
    </source>
</evidence>
<evidence type="ECO:0000256" key="11">
    <source>
        <dbReference type="ARBA" id="ARBA00022833"/>
    </source>
</evidence>
<keyword evidence="16 18" id="KW-0472">Membrane</keyword>
<feature type="domain" description="AAA+ ATPase" evidence="19">
    <location>
        <begin position="336"/>
        <end position="478"/>
    </location>
</feature>
<dbReference type="Proteomes" id="UP000887540">
    <property type="component" value="Unplaced"/>
</dbReference>
<evidence type="ECO:0000256" key="3">
    <source>
        <dbReference type="ARBA" id="ARBA00004173"/>
    </source>
</evidence>
<name>A0A914CJY3_9BILA</name>
<dbReference type="GO" id="GO:0046872">
    <property type="term" value="F:metal ion binding"/>
    <property type="evidence" value="ECO:0007669"/>
    <property type="project" value="UniProtKB-KW"/>
</dbReference>
<keyword evidence="11" id="KW-0862">Zinc</keyword>
<feature type="transmembrane region" description="Helical" evidence="18">
    <location>
        <begin position="131"/>
        <end position="151"/>
    </location>
</feature>
<evidence type="ECO:0000256" key="15">
    <source>
        <dbReference type="ARBA" id="ARBA00023049"/>
    </source>
</evidence>
<feature type="region of interest" description="Disordered" evidence="17">
    <location>
        <begin position="97"/>
        <end position="121"/>
    </location>
</feature>
<sequence>MYSSLYYRPLLLLNRRLCLIFPTTSNFSNYSILLARKSDGPRTVTKKEAKKVGKKKNEDKKEEEHKETIVDEQEFKIFGKSFNVKVVRTKEGIKQKFEMEEPLKSGDQKSPDDKDKPPFDEDEMKKMAQKLAAFASFTITMVAVMILIGSMNRRDQDSNHIKLSWSDFMNKVLPSGMVSKILVVKETEKAYVYMKPSGGTATIYLMEIPNVMIFESEVRAMETLHNIPPENWTSIEYKSIENTALFIWLLIFAGIAFIIFRAVRKSGPSVSFKMFDPSEMVHGVFGSKLSVLEPGHKKLNIKFKDVAGLHEAKTEIREFVDYLKNPQKYTKLGAKLPKGALLTGPPGCGKTLLARALAAESTVPFISINGTEFVEMIGGLGASRMRKLFEMARSKSPCIVYIDEIDAIGRKRSNKDSLMDGGHSEFEQTLNQLLVEMDGVDSAKGIIMIASTNRPDVLDKALLRPGRFDRHISVDLPTILEREELFKLYLKKIKIHRLTDDLSKRLAQLTPKFSGADIANVVNEGAMIAANHKKKFVYREDLHAALEKVLAGPEKRSRVLQDEERHIVAYHEAGHCLVGWYLKHTDALLKVTIIPRTNAALGFAQYKPKDRKLFRKEELIDRMCMMLGGRAAEDVKFNQITSGAQNDLEKVTKLAYGMVTRYGMNDLVGPLSFGYQGQDEKEDAFRKKPYSKKLQAVMDQEARTMVAKTYSSTIELIKEHMDKLDLLATELLKREVLDYEQVKELIGPPKYGEKDIVEIPEQELPNLDDDKVRI</sequence>
<dbReference type="InterPro" id="IPR041569">
    <property type="entry name" value="AAA_lid_3"/>
</dbReference>
<evidence type="ECO:0000256" key="18">
    <source>
        <dbReference type="SAM" id="Phobius"/>
    </source>
</evidence>
<dbReference type="FunFam" id="1.20.58.760:FF:000003">
    <property type="entry name" value="AFG3-like AAA ATPase 2"/>
    <property type="match status" value="1"/>
</dbReference>
<dbReference type="InterPro" id="IPR027417">
    <property type="entry name" value="P-loop_NTPase"/>
</dbReference>
<dbReference type="FunFam" id="3.40.50.300:FF:000277">
    <property type="entry name" value="ATP-dependent zinc metalloprotease FtsH"/>
    <property type="match status" value="1"/>
</dbReference>
<dbReference type="InterPro" id="IPR037219">
    <property type="entry name" value="Peptidase_M41-like"/>
</dbReference>
<evidence type="ECO:0000313" key="20">
    <source>
        <dbReference type="Proteomes" id="UP000887540"/>
    </source>
</evidence>
<evidence type="ECO:0000256" key="4">
    <source>
        <dbReference type="ARBA" id="ARBA00010044"/>
    </source>
</evidence>
<dbReference type="GO" id="GO:0004222">
    <property type="term" value="F:metalloendopeptidase activity"/>
    <property type="evidence" value="ECO:0007669"/>
    <property type="project" value="InterPro"/>
</dbReference>
<evidence type="ECO:0000256" key="2">
    <source>
        <dbReference type="ARBA" id="ARBA00004141"/>
    </source>
</evidence>
<keyword evidence="13" id="KW-0809">Transit peptide</keyword>
<evidence type="ECO:0000256" key="7">
    <source>
        <dbReference type="ARBA" id="ARBA00022692"/>
    </source>
</evidence>
<comment type="similarity">
    <text evidence="4">In the C-terminal section; belongs to the peptidase M41 family.</text>
</comment>
<comment type="subcellular location">
    <subcellularLocation>
        <location evidence="2">Membrane</location>
        <topology evidence="2">Multi-pass membrane protein</topology>
    </subcellularLocation>
    <subcellularLocation>
        <location evidence="3">Mitochondrion</location>
    </subcellularLocation>
</comment>
<reference evidence="21" key="1">
    <citation type="submission" date="2022-11" db="UniProtKB">
        <authorList>
            <consortium name="WormBaseParasite"/>
        </authorList>
    </citation>
    <scope>IDENTIFICATION</scope>
</reference>
<dbReference type="FunFam" id="1.10.8.60:FF:000019">
    <property type="entry name" value="AFG3-like AAA ATPase 2"/>
    <property type="match status" value="1"/>
</dbReference>
<dbReference type="AlphaFoldDB" id="A0A914CJY3"/>
<evidence type="ECO:0000256" key="10">
    <source>
        <dbReference type="ARBA" id="ARBA00022801"/>
    </source>
</evidence>
<evidence type="ECO:0000259" key="19">
    <source>
        <dbReference type="SMART" id="SM00382"/>
    </source>
</evidence>
<keyword evidence="12" id="KW-0067">ATP-binding</keyword>
<proteinExistence type="inferred from homology"/>
<comment type="similarity">
    <text evidence="5">In the N-terminal section; belongs to the AAA ATPase family.</text>
</comment>
<keyword evidence="9" id="KW-0547">Nucleotide-binding</keyword>
<keyword evidence="8" id="KW-0479">Metal-binding</keyword>
<keyword evidence="20" id="KW-1185">Reference proteome</keyword>
<dbReference type="NCBIfam" id="TIGR01241">
    <property type="entry name" value="FtsH_fam"/>
    <property type="match status" value="1"/>
</dbReference>
<dbReference type="WBParaSite" id="ACRNAN_scaffold11200.g17241.t1">
    <property type="protein sequence ID" value="ACRNAN_scaffold11200.g17241.t1"/>
    <property type="gene ID" value="ACRNAN_scaffold11200.g17241"/>
</dbReference>
<protein>
    <submittedName>
        <fullName evidence="21">AAA+ ATPase domain-containing protein</fullName>
    </submittedName>
</protein>
<evidence type="ECO:0000256" key="5">
    <source>
        <dbReference type="ARBA" id="ARBA00010550"/>
    </source>
</evidence>
<keyword evidence="6" id="KW-0645">Protease</keyword>
<evidence type="ECO:0000256" key="17">
    <source>
        <dbReference type="SAM" id="MobiDB-lite"/>
    </source>
</evidence>
<keyword evidence="7 18" id="KW-0812">Transmembrane</keyword>
<keyword evidence="10" id="KW-0378">Hydrolase</keyword>
<evidence type="ECO:0000313" key="21">
    <source>
        <dbReference type="WBParaSite" id="ACRNAN_scaffold11200.g17241.t1"/>
    </source>
</evidence>
<evidence type="ECO:0000256" key="13">
    <source>
        <dbReference type="ARBA" id="ARBA00022946"/>
    </source>
</evidence>
<dbReference type="SUPFAM" id="SSF52540">
    <property type="entry name" value="P-loop containing nucleoside triphosphate hydrolases"/>
    <property type="match status" value="1"/>
</dbReference>
<keyword evidence="14 18" id="KW-1133">Transmembrane helix</keyword>
<dbReference type="InterPro" id="IPR000642">
    <property type="entry name" value="Peptidase_M41"/>
</dbReference>
<feature type="region of interest" description="Disordered" evidence="17">
    <location>
        <begin position="43"/>
        <end position="66"/>
    </location>
</feature>
<dbReference type="GO" id="GO:0034982">
    <property type="term" value="P:mitochondrial protein processing"/>
    <property type="evidence" value="ECO:0007669"/>
    <property type="project" value="TreeGrafter"/>
</dbReference>
<dbReference type="PANTHER" id="PTHR43655:SF8">
    <property type="entry name" value="PARAPLEGIN"/>
    <property type="match status" value="1"/>
</dbReference>
<dbReference type="InterPro" id="IPR003593">
    <property type="entry name" value="AAA+_ATPase"/>
</dbReference>
<dbReference type="Gene3D" id="3.40.1690.20">
    <property type="match status" value="1"/>
</dbReference>
<dbReference type="CDD" id="cd19501">
    <property type="entry name" value="RecA-like_FtsH"/>
    <property type="match status" value="1"/>
</dbReference>
<evidence type="ECO:0000256" key="1">
    <source>
        <dbReference type="ARBA" id="ARBA00001947"/>
    </source>
</evidence>
<dbReference type="Gene3D" id="1.10.8.60">
    <property type="match status" value="1"/>
</dbReference>
<dbReference type="SUPFAM" id="SSF140990">
    <property type="entry name" value="FtsH protease domain-like"/>
    <property type="match status" value="1"/>
</dbReference>
<dbReference type="Pfam" id="PF01434">
    <property type="entry name" value="Peptidase_M41"/>
    <property type="match status" value="1"/>
</dbReference>
<organism evidence="20 21">
    <name type="scientific">Acrobeloides nanus</name>
    <dbReference type="NCBI Taxonomy" id="290746"/>
    <lineage>
        <taxon>Eukaryota</taxon>
        <taxon>Metazoa</taxon>
        <taxon>Ecdysozoa</taxon>
        <taxon>Nematoda</taxon>
        <taxon>Chromadorea</taxon>
        <taxon>Rhabditida</taxon>
        <taxon>Tylenchina</taxon>
        <taxon>Cephalobomorpha</taxon>
        <taxon>Cephaloboidea</taxon>
        <taxon>Cephalobidae</taxon>
        <taxon>Acrobeloides</taxon>
    </lineage>
</organism>
<evidence type="ECO:0000256" key="8">
    <source>
        <dbReference type="ARBA" id="ARBA00022723"/>
    </source>
</evidence>
<accession>A0A914CJY3</accession>